<evidence type="ECO:0000313" key="2">
    <source>
        <dbReference type="EMBL" id="MDQ0904993.1"/>
    </source>
</evidence>
<dbReference type="RefSeq" id="WP_306972498.1">
    <property type="nucleotide sequence ID" value="NZ_JAUSYQ010000002.1"/>
</dbReference>
<feature type="region of interest" description="Disordered" evidence="1">
    <location>
        <begin position="78"/>
        <end position="97"/>
    </location>
</feature>
<organism evidence="2 3">
    <name type="scientific">Streptomyces canus</name>
    <dbReference type="NCBI Taxonomy" id="58343"/>
    <lineage>
        <taxon>Bacteria</taxon>
        <taxon>Bacillati</taxon>
        <taxon>Actinomycetota</taxon>
        <taxon>Actinomycetes</taxon>
        <taxon>Kitasatosporales</taxon>
        <taxon>Streptomycetaceae</taxon>
        <taxon>Streptomyces</taxon>
        <taxon>Streptomyces aurantiacus group</taxon>
    </lineage>
</organism>
<feature type="region of interest" description="Disordered" evidence="1">
    <location>
        <begin position="118"/>
        <end position="140"/>
    </location>
</feature>
<sequence length="140" mass="14608">MSTPQALAPARARVDLGRERQRGGSRRAAGRAPLGPAMRAARLRTAVAINVGRTPSEGRGRHVRGLLARLPVPRSVSLGLATPRASGAGGDHRGGRRLRRARDHLAVRLGSSLLAIQTHGNPDSVGDVTVSTMGRPGAPE</sequence>
<proteinExistence type="predicted"/>
<name>A0AAW8F595_9ACTN</name>
<feature type="compositionally biased region" description="Basic and acidic residues" evidence="1">
    <location>
        <begin position="12"/>
        <end position="22"/>
    </location>
</feature>
<gene>
    <name evidence="2" type="ORF">QFZ22_000978</name>
</gene>
<evidence type="ECO:0000313" key="3">
    <source>
        <dbReference type="Proteomes" id="UP001234216"/>
    </source>
</evidence>
<comment type="caution">
    <text evidence="2">The sequence shown here is derived from an EMBL/GenBank/DDBJ whole genome shotgun (WGS) entry which is preliminary data.</text>
</comment>
<feature type="region of interest" description="Disordered" evidence="1">
    <location>
        <begin position="1"/>
        <end position="36"/>
    </location>
</feature>
<dbReference type="Proteomes" id="UP001234216">
    <property type="component" value="Unassembled WGS sequence"/>
</dbReference>
<dbReference type="AlphaFoldDB" id="A0AAW8F595"/>
<reference evidence="2" key="1">
    <citation type="submission" date="2023-07" db="EMBL/GenBank/DDBJ databases">
        <title>Comparative genomics of wheat-associated soil bacteria to identify genetic determinants of phenazine resistance.</title>
        <authorList>
            <person name="Mouncey N."/>
        </authorList>
    </citation>
    <scope>NUCLEOTIDE SEQUENCE</scope>
    <source>
        <strain evidence="2">V4I22</strain>
    </source>
</reference>
<evidence type="ECO:0000256" key="1">
    <source>
        <dbReference type="SAM" id="MobiDB-lite"/>
    </source>
</evidence>
<protein>
    <submittedName>
        <fullName evidence="2">Uncharacterized protein</fullName>
    </submittedName>
</protein>
<accession>A0AAW8F595</accession>
<dbReference type="EMBL" id="JAUSZV010000005">
    <property type="protein sequence ID" value="MDQ0904993.1"/>
    <property type="molecule type" value="Genomic_DNA"/>
</dbReference>